<dbReference type="RefSeq" id="WP_377134760.1">
    <property type="nucleotide sequence ID" value="NZ_JBHSFI010000003.1"/>
</dbReference>
<dbReference type="InterPro" id="IPR023393">
    <property type="entry name" value="START-like_dom_sf"/>
</dbReference>
<evidence type="ECO:0000259" key="2">
    <source>
        <dbReference type="Pfam" id="PF08327"/>
    </source>
</evidence>
<dbReference type="Gene3D" id="3.30.530.20">
    <property type="match status" value="1"/>
</dbReference>
<dbReference type="Proteomes" id="UP001596011">
    <property type="component" value="Unassembled WGS sequence"/>
</dbReference>
<name>A0ABV9HG58_9MICO</name>
<organism evidence="3 4">
    <name type="scientific">Promicromonospora alba</name>
    <dbReference type="NCBI Taxonomy" id="1616110"/>
    <lineage>
        <taxon>Bacteria</taxon>
        <taxon>Bacillati</taxon>
        <taxon>Actinomycetota</taxon>
        <taxon>Actinomycetes</taxon>
        <taxon>Micrococcales</taxon>
        <taxon>Promicromonosporaceae</taxon>
        <taxon>Promicromonospora</taxon>
    </lineage>
</organism>
<protein>
    <submittedName>
        <fullName evidence="3">SRPBCC family protein</fullName>
    </submittedName>
</protein>
<dbReference type="CDD" id="cd08899">
    <property type="entry name" value="SRPBCC_CalC_Aha1-like_6"/>
    <property type="match status" value="1"/>
</dbReference>
<keyword evidence="4" id="KW-1185">Reference proteome</keyword>
<evidence type="ECO:0000313" key="3">
    <source>
        <dbReference type="EMBL" id="MFC4628560.1"/>
    </source>
</evidence>
<evidence type="ECO:0000256" key="1">
    <source>
        <dbReference type="ARBA" id="ARBA00006817"/>
    </source>
</evidence>
<dbReference type="SUPFAM" id="SSF55961">
    <property type="entry name" value="Bet v1-like"/>
    <property type="match status" value="1"/>
</dbReference>
<evidence type="ECO:0000313" key="4">
    <source>
        <dbReference type="Proteomes" id="UP001596011"/>
    </source>
</evidence>
<dbReference type="InterPro" id="IPR013538">
    <property type="entry name" value="ASHA1/2-like_C"/>
</dbReference>
<comment type="caution">
    <text evidence="3">The sequence shown here is derived from an EMBL/GenBank/DDBJ whole genome shotgun (WGS) entry which is preliminary data.</text>
</comment>
<accession>A0ABV9HG58</accession>
<reference evidence="4" key="1">
    <citation type="journal article" date="2019" name="Int. J. Syst. Evol. Microbiol.">
        <title>The Global Catalogue of Microorganisms (GCM) 10K type strain sequencing project: providing services to taxonomists for standard genome sequencing and annotation.</title>
        <authorList>
            <consortium name="The Broad Institute Genomics Platform"/>
            <consortium name="The Broad Institute Genome Sequencing Center for Infectious Disease"/>
            <person name="Wu L."/>
            <person name="Ma J."/>
        </authorList>
    </citation>
    <scope>NUCLEOTIDE SEQUENCE [LARGE SCALE GENOMIC DNA]</scope>
    <source>
        <strain evidence="4">CCUG 42722</strain>
    </source>
</reference>
<dbReference type="Pfam" id="PF08327">
    <property type="entry name" value="AHSA1"/>
    <property type="match status" value="1"/>
</dbReference>
<gene>
    <name evidence="3" type="ORF">ACFO6V_09975</name>
</gene>
<proteinExistence type="inferred from homology"/>
<dbReference type="EMBL" id="JBHSFI010000003">
    <property type="protein sequence ID" value="MFC4628560.1"/>
    <property type="molecule type" value="Genomic_DNA"/>
</dbReference>
<comment type="similarity">
    <text evidence="1">Belongs to the AHA1 family.</text>
</comment>
<feature type="domain" description="Activator of Hsp90 ATPase homologue 1/2-like C-terminal" evidence="2">
    <location>
        <begin position="27"/>
        <end position="145"/>
    </location>
</feature>
<sequence>MSTDITATGRTEQRPDGRYIVLTRTFRAPIDDVWAAVTEPDRLARWIGRWTGDPATGKVAVEMLYEGDDVEPEEYTIDTCDAPRQLELTSKGTYGEDAPVTWHLKLDLAEADGVTTLTFAQSMDDPAMAENVGPGWEYYLDRLVAAETGGDPAAVDFVDYYPAMSEHYRTA</sequence>